<keyword evidence="5 8" id="KW-0227">DNA damage</keyword>
<dbReference type="GO" id="GO:0006974">
    <property type="term" value="P:DNA damage response"/>
    <property type="evidence" value="ECO:0007669"/>
    <property type="project" value="UniProtKB-KW"/>
</dbReference>
<evidence type="ECO:0000256" key="3">
    <source>
        <dbReference type="ARBA" id="ARBA00022574"/>
    </source>
</evidence>
<keyword evidence="11" id="KW-1185">Reference proteome</keyword>
<dbReference type="EMBL" id="KZ819634">
    <property type="protein sequence ID" value="PWN93483.1"/>
    <property type="molecule type" value="Genomic_DNA"/>
</dbReference>
<dbReference type="Pfam" id="PF00400">
    <property type="entry name" value="WD40"/>
    <property type="match status" value="1"/>
</dbReference>
<dbReference type="InterPro" id="IPR019775">
    <property type="entry name" value="WD40_repeat_CS"/>
</dbReference>
<comment type="function">
    <text evidence="8">DNA-binding protein that binds to both single- and double-stranded DNA. Binds preferentially to UV-damaged DNA. May be involved in DNA-metabolic processes.</text>
</comment>
<proteinExistence type="inferred from homology"/>
<evidence type="ECO:0000256" key="1">
    <source>
        <dbReference type="ARBA" id="ARBA00005434"/>
    </source>
</evidence>
<protein>
    <recommendedName>
        <fullName evidence="2 8">DNA damage-binding protein CMR1</fullName>
    </recommendedName>
</protein>
<reference evidence="10 11" key="1">
    <citation type="journal article" date="2018" name="Mol. Biol. Evol.">
        <title>Broad Genomic Sampling Reveals a Smut Pathogenic Ancestry of the Fungal Clade Ustilaginomycotina.</title>
        <authorList>
            <person name="Kijpornyongpan T."/>
            <person name="Mondo S.J."/>
            <person name="Barry K."/>
            <person name="Sandor L."/>
            <person name="Lee J."/>
            <person name="Lipzen A."/>
            <person name="Pangilinan J."/>
            <person name="LaButti K."/>
            <person name="Hainaut M."/>
            <person name="Henrissat B."/>
            <person name="Grigoriev I.V."/>
            <person name="Spatafora J.W."/>
            <person name="Aime M.C."/>
        </authorList>
    </citation>
    <scope>NUCLEOTIDE SEQUENCE [LARGE SCALE GENOMIC DNA]</scope>
    <source>
        <strain evidence="10 11">MCA 4198</strain>
    </source>
</reference>
<dbReference type="OrthoDB" id="9890280at2759"/>
<keyword evidence="3 7" id="KW-0853">WD repeat</keyword>
<keyword evidence="6 8" id="KW-0238">DNA-binding</keyword>
<evidence type="ECO:0000256" key="8">
    <source>
        <dbReference type="RuleBase" id="RU365004"/>
    </source>
</evidence>
<dbReference type="InterPro" id="IPR050853">
    <property type="entry name" value="WD_repeat_DNA-damage-binding"/>
</dbReference>
<dbReference type="AlphaFoldDB" id="A0A316YZL8"/>
<feature type="compositionally biased region" description="Polar residues" evidence="9">
    <location>
        <begin position="54"/>
        <end position="65"/>
    </location>
</feature>
<gene>
    <name evidence="10" type="ORF">FA10DRAFT_264127</name>
</gene>
<evidence type="ECO:0000256" key="5">
    <source>
        <dbReference type="ARBA" id="ARBA00022763"/>
    </source>
</evidence>
<feature type="region of interest" description="Disordered" evidence="9">
    <location>
        <begin position="17"/>
        <end position="89"/>
    </location>
</feature>
<evidence type="ECO:0000313" key="11">
    <source>
        <dbReference type="Proteomes" id="UP000245768"/>
    </source>
</evidence>
<dbReference type="Gene3D" id="2.130.10.10">
    <property type="entry name" value="YVTN repeat-like/Quinoprotein amine dehydrogenase"/>
    <property type="match status" value="2"/>
</dbReference>
<dbReference type="InterPro" id="IPR036322">
    <property type="entry name" value="WD40_repeat_dom_sf"/>
</dbReference>
<evidence type="ECO:0000256" key="9">
    <source>
        <dbReference type="SAM" id="MobiDB-lite"/>
    </source>
</evidence>
<dbReference type="InParanoid" id="A0A316YZL8"/>
<comment type="similarity">
    <text evidence="1 8">Belongs to the WD repeat DDB2/WDR76 family.</text>
</comment>
<feature type="compositionally biased region" description="Low complexity" evidence="9">
    <location>
        <begin position="320"/>
        <end position="329"/>
    </location>
</feature>
<dbReference type="GO" id="GO:0005634">
    <property type="term" value="C:nucleus"/>
    <property type="evidence" value="ECO:0007669"/>
    <property type="project" value="TreeGrafter"/>
</dbReference>
<dbReference type="STRING" id="215250.A0A316YZL8"/>
<dbReference type="InterPro" id="IPR001680">
    <property type="entry name" value="WD40_rpt"/>
</dbReference>
<evidence type="ECO:0000256" key="6">
    <source>
        <dbReference type="ARBA" id="ARBA00023125"/>
    </source>
</evidence>
<dbReference type="InterPro" id="IPR015943">
    <property type="entry name" value="WD40/YVTN_repeat-like_dom_sf"/>
</dbReference>
<dbReference type="SUPFAM" id="SSF50978">
    <property type="entry name" value="WD40 repeat-like"/>
    <property type="match status" value="1"/>
</dbReference>
<name>A0A316YZL8_9BASI</name>
<dbReference type="SMART" id="SM00320">
    <property type="entry name" value="WD40"/>
    <property type="match status" value="5"/>
</dbReference>
<evidence type="ECO:0000256" key="2">
    <source>
        <dbReference type="ARBA" id="ARBA00021132"/>
    </source>
</evidence>
<feature type="repeat" description="WD" evidence="7">
    <location>
        <begin position="416"/>
        <end position="442"/>
    </location>
</feature>
<dbReference type="GeneID" id="37042443"/>
<feature type="region of interest" description="Disordered" evidence="9">
    <location>
        <begin position="457"/>
        <end position="500"/>
    </location>
</feature>
<accession>A0A316YZL8</accession>
<organism evidence="10 11">
    <name type="scientific">Acaromyces ingoldii</name>
    <dbReference type="NCBI Taxonomy" id="215250"/>
    <lineage>
        <taxon>Eukaryota</taxon>
        <taxon>Fungi</taxon>
        <taxon>Dikarya</taxon>
        <taxon>Basidiomycota</taxon>
        <taxon>Ustilaginomycotina</taxon>
        <taxon>Exobasidiomycetes</taxon>
        <taxon>Exobasidiales</taxon>
        <taxon>Cryptobasidiaceae</taxon>
        <taxon>Acaromyces</taxon>
    </lineage>
</organism>
<dbReference type="Proteomes" id="UP000245768">
    <property type="component" value="Unassembled WGS sequence"/>
</dbReference>
<dbReference type="RefSeq" id="XP_025380681.1">
    <property type="nucleotide sequence ID" value="XM_025520527.1"/>
</dbReference>
<evidence type="ECO:0000313" key="10">
    <source>
        <dbReference type="EMBL" id="PWN93483.1"/>
    </source>
</evidence>
<evidence type="ECO:0000256" key="7">
    <source>
        <dbReference type="PROSITE-ProRule" id="PRU00221"/>
    </source>
</evidence>
<keyword evidence="4" id="KW-0677">Repeat</keyword>
<dbReference type="PROSITE" id="PS00678">
    <property type="entry name" value="WD_REPEATS_1"/>
    <property type="match status" value="1"/>
</dbReference>
<dbReference type="GO" id="GO:0003677">
    <property type="term" value="F:DNA binding"/>
    <property type="evidence" value="ECO:0007669"/>
    <property type="project" value="UniProtKB-UniRule"/>
</dbReference>
<feature type="region of interest" description="Disordered" evidence="9">
    <location>
        <begin position="313"/>
        <end position="336"/>
    </location>
</feature>
<dbReference type="PROSITE" id="PS50082">
    <property type="entry name" value="WD_REPEATS_2"/>
    <property type="match status" value="1"/>
</dbReference>
<dbReference type="GO" id="GO:2000001">
    <property type="term" value="P:regulation of DNA damage checkpoint"/>
    <property type="evidence" value="ECO:0007669"/>
    <property type="project" value="TreeGrafter"/>
</dbReference>
<evidence type="ECO:0000256" key="4">
    <source>
        <dbReference type="ARBA" id="ARBA00022737"/>
    </source>
</evidence>
<sequence length="601" mass="66879">MDDDDEYEQERLANIQRNRDLLKELDLDNGLSSSSKKRGPPSSSNAQSKKKTSRGNAKTAPTPQRVQPRRVSNRLLGVEADSEKERQRYEKEAEAIRDAAEAARRARHEEHDLAFLTGSGEGLEELRGTFEAVARAKAEAEEEDTKDDRELKKLLDSMVLRSADKVTNKRVYSMVFHPNREKDLIFVGDKEGSVGVWDPNAQVEQGEGEEEGVKTGQSWNLQIHGRSPITCLRFDPISATTLYSASYDATIRAQDLHTGISKEFWAGDESVLLSIFDILAPESHPSAFVDTPSPMLDERSLWVADHRGGLTHIDMREPSRSSNRRGSSSAQGPPTRRWQVCEKKIGGMSVNQAASSCIAVASLDQCIRLFDVRNLQTIVPTTDEAPHNYRGVDGDELDAAHEKAQISMSQARLACTSVDFDPSGSKLIGVSYDDVVKVWDMDPRWLTSAYDTKPKKNGVVKKKEAAPSKRGSLPHYFSKAKKEEESSPAELVEEQTPMRPRPDDVLAKPMVAIPHNNQTGKWLTLFRARFNRDPTLEPHFSIGSMKRHAEIWSAKDGKLLRSFYDEDNMTAVPAVTATHPRSGGRLATGNASGRCTFWAPP</sequence>
<dbReference type="PANTHER" id="PTHR14773:SF0">
    <property type="entry name" value="WD REPEAT-CONTAINING PROTEIN 76"/>
    <property type="match status" value="1"/>
</dbReference>
<dbReference type="PANTHER" id="PTHR14773">
    <property type="entry name" value="WD REPEAT-CONTAINING PROTEIN 76"/>
    <property type="match status" value="1"/>
</dbReference>
<feature type="compositionally biased region" description="Basic and acidic residues" evidence="9">
    <location>
        <begin position="17"/>
        <end position="26"/>
    </location>
</feature>